<protein>
    <submittedName>
        <fullName evidence="1">Uncharacterized protein</fullName>
    </submittedName>
</protein>
<reference evidence="1 2" key="1">
    <citation type="submission" date="2018-06" db="EMBL/GenBank/DDBJ databases">
        <authorList>
            <consortium name="Pathogen Informatics"/>
            <person name="Doyle S."/>
        </authorList>
    </citation>
    <scope>NUCLEOTIDE SEQUENCE [LARGE SCALE GENOMIC DNA]</scope>
    <source>
        <strain evidence="1 2">NCTC10661</strain>
    </source>
</reference>
<gene>
    <name evidence="1" type="ORF">NCTC10661_00239</name>
</gene>
<dbReference type="Proteomes" id="UP000250416">
    <property type="component" value="Unassembled WGS sequence"/>
</dbReference>
<accession>A0AAE8N980</accession>
<dbReference type="AlphaFoldDB" id="A0AAE8N980"/>
<comment type="caution">
    <text evidence="1">The sequence shown here is derived from an EMBL/GenBank/DDBJ whole genome shotgun (WGS) entry which is preliminary data.</text>
</comment>
<evidence type="ECO:0000313" key="2">
    <source>
        <dbReference type="Proteomes" id="UP000250416"/>
    </source>
</evidence>
<dbReference type="EMBL" id="UARD01000001">
    <property type="protein sequence ID" value="SPV11644.1"/>
    <property type="molecule type" value="Genomic_DNA"/>
</dbReference>
<dbReference type="RefSeq" id="WP_111996849.1">
    <property type="nucleotide sequence ID" value="NZ_UARD01000001.1"/>
</dbReference>
<organism evidence="1 2">
    <name type="scientific">Burkholderia cepacia</name>
    <name type="common">Pseudomonas cepacia</name>
    <dbReference type="NCBI Taxonomy" id="292"/>
    <lineage>
        <taxon>Bacteria</taxon>
        <taxon>Pseudomonadati</taxon>
        <taxon>Pseudomonadota</taxon>
        <taxon>Betaproteobacteria</taxon>
        <taxon>Burkholderiales</taxon>
        <taxon>Burkholderiaceae</taxon>
        <taxon>Burkholderia</taxon>
        <taxon>Burkholderia cepacia complex</taxon>
    </lineage>
</organism>
<evidence type="ECO:0000313" key="1">
    <source>
        <dbReference type="EMBL" id="SPV11644.1"/>
    </source>
</evidence>
<name>A0AAE8N980_BURCE</name>
<proteinExistence type="predicted"/>
<sequence>MTEAPKRAIQFEAAIQADTPQSLADALTDMAALIAAGEMPVRSIGGGVYTSHHCTLIVSDHPTHEEYVEQLNNYLKAVR</sequence>